<protein>
    <submittedName>
        <fullName evidence="2">Uncharacterized protein</fullName>
    </submittedName>
</protein>
<proteinExistence type="predicted"/>
<sequence length="140" mass="15341">MVIVEEMLTRPKAVSIPQAMTIVEESEESDYIVEIEDEISSISDKEIATEPRLLQINHPETQTTMDKSSLMDIEGNMIITASFGNVHPTAPHQSSSAISNLFNSHTTVSIVSTATSTHYHVEASRLHLTNIANCSTNSTI</sequence>
<accession>A0A915L1P6</accession>
<dbReference type="Proteomes" id="UP000887565">
    <property type="component" value="Unplaced"/>
</dbReference>
<name>A0A915L1P6_ROMCU</name>
<organism evidence="1 2">
    <name type="scientific">Romanomermis culicivorax</name>
    <name type="common">Nematode worm</name>
    <dbReference type="NCBI Taxonomy" id="13658"/>
    <lineage>
        <taxon>Eukaryota</taxon>
        <taxon>Metazoa</taxon>
        <taxon>Ecdysozoa</taxon>
        <taxon>Nematoda</taxon>
        <taxon>Enoplea</taxon>
        <taxon>Dorylaimia</taxon>
        <taxon>Mermithida</taxon>
        <taxon>Mermithoidea</taxon>
        <taxon>Mermithidae</taxon>
        <taxon>Romanomermis</taxon>
    </lineage>
</organism>
<dbReference type="AlphaFoldDB" id="A0A915L1P6"/>
<dbReference type="WBParaSite" id="nRc.2.0.1.t44641-RA">
    <property type="protein sequence ID" value="nRc.2.0.1.t44641-RA"/>
    <property type="gene ID" value="nRc.2.0.1.g44641"/>
</dbReference>
<evidence type="ECO:0000313" key="1">
    <source>
        <dbReference type="Proteomes" id="UP000887565"/>
    </source>
</evidence>
<evidence type="ECO:0000313" key="2">
    <source>
        <dbReference type="WBParaSite" id="nRc.2.0.1.t44641-RA"/>
    </source>
</evidence>
<keyword evidence="1" id="KW-1185">Reference proteome</keyword>
<reference evidence="2" key="1">
    <citation type="submission" date="2022-11" db="UniProtKB">
        <authorList>
            <consortium name="WormBaseParasite"/>
        </authorList>
    </citation>
    <scope>IDENTIFICATION</scope>
</reference>